<protein>
    <recommendedName>
        <fullName evidence="2">cyclin-dependent kinase</fullName>
        <ecNumber evidence="2">2.7.11.22</ecNumber>
    </recommendedName>
</protein>
<dbReference type="PANTHER" id="PTHR24056:SF546">
    <property type="entry name" value="CYCLIN-DEPENDENT KINASE 12"/>
    <property type="match status" value="1"/>
</dbReference>
<proteinExistence type="inferred from homology"/>
<dbReference type="EMBL" id="JBAWTH010000057">
    <property type="protein sequence ID" value="KAL2281487.1"/>
    <property type="molecule type" value="Genomic_DNA"/>
</dbReference>
<comment type="catalytic activity">
    <reaction evidence="9">
        <text>L-seryl-[protein] + ATP = O-phospho-L-seryl-[protein] + ADP + H(+)</text>
        <dbReference type="Rhea" id="RHEA:17989"/>
        <dbReference type="Rhea" id="RHEA-COMP:9863"/>
        <dbReference type="Rhea" id="RHEA-COMP:11604"/>
        <dbReference type="ChEBI" id="CHEBI:15378"/>
        <dbReference type="ChEBI" id="CHEBI:29999"/>
        <dbReference type="ChEBI" id="CHEBI:30616"/>
        <dbReference type="ChEBI" id="CHEBI:83421"/>
        <dbReference type="ChEBI" id="CHEBI:456216"/>
        <dbReference type="EC" id="2.7.11.22"/>
    </reaction>
</comment>
<feature type="compositionally biased region" description="Basic and acidic residues" evidence="11">
    <location>
        <begin position="225"/>
        <end position="234"/>
    </location>
</feature>
<dbReference type="Pfam" id="PF00069">
    <property type="entry name" value="Pkinase"/>
    <property type="match status" value="1"/>
</dbReference>
<name>A0ABR4EGG4_9PEZI</name>
<evidence type="ECO:0000256" key="8">
    <source>
        <dbReference type="ARBA" id="ARBA00047811"/>
    </source>
</evidence>
<evidence type="ECO:0000313" key="14">
    <source>
        <dbReference type="Proteomes" id="UP001600888"/>
    </source>
</evidence>
<dbReference type="InterPro" id="IPR017441">
    <property type="entry name" value="Protein_kinase_ATP_BS"/>
</dbReference>
<feature type="compositionally biased region" description="Basic and acidic residues" evidence="11">
    <location>
        <begin position="1111"/>
        <end position="1128"/>
    </location>
</feature>
<feature type="region of interest" description="Disordered" evidence="11">
    <location>
        <begin position="1111"/>
        <end position="1179"/>
    </location>
</feature>
<evidence type="ECO:0000256" key="3">
    <source>
        <dbReference type="ARBA" id="ARBA00022527"/>
    </source>
</evidence>
<dbReference type="Gene3D" id="1.10.510.10">
    <property type="entry name" value="Transferase(Phosphotransferase) domain 1"/>
    <property type="match status" value="1"/>
</dbReference>
<feature type="compositionally biased region" description="Pro residues" evidence="11">
    <location>
        <begin position="623"/>
        <end position="634"/>
    </location>
</feature>
<feature type="compositionally biased region" description="Basic and acidic residues" evidence="11">
    <location>
        <begin position="42"/>
        <end position="56"/>
    </location>
</feature>
<evidence type="ECO:0000256" key="4">
    <source>
        <dbReference type="ARBA" id="ARBA00022679"/>
    </source>
</evidence>
<feature type="compositionally biased region" description="Basic and acidic residues" evidence="11">
    <location>
        <begin position="592"/>
        <end position="608"/>
    </location>
</feature>
<dbReference type="SUPFAM" id="SSF56112">
    <property type="entry name" value="Protein kinase-like (PK-like)"/>
    <property type="match status" value="1"/>
</dbReference>
<evidence type="ECO:0000256" key="10">
    <source>
        <dbReference type="PROSITE-ProRule" id="PRU10141"/>
    </source>
</evidence>
<dbReference type="PROSITE" id="PS00108">
    <property type="entry name" value="PROTEIN_KINASE_ST"/>
    <property type="match status" value="1"/>
</dbReference>
<feature type="domain" description="Protein kinase" evidence="12">
    <location>
        <begin position="799"/>
        <end position="1084"/>
    </location>
</feature>
<feature type="compositionally biased region" description="Polar residues" evidence="11">
    <location>
        <begin position="577"/>
        <end position="588"/>
    </location>
</feature>
<feature type="region of interest" description="Disordered" evidence="11">
    <location>
        <begin position="1"/>
        <end position="769"/>
    </location>
</feature>
<dbReference type="InterPro" id="IPR008271">
    <property type="entry name" value="Ser/Thr_kinase_AS"/>
</dbReference>
<feature type="compositionally biased region" description="Basic and acidic residues" evidence="11">
    <location>
        <begin position="135"/>
        <end position="150"/>
    </location>
</feature>
<dbReference type="Gene3D" id="3.30.200.20">
    <property type="entry name" value="Phosphorylase Kinase, domain 1"/>
    <property type="match status" value="1"/>
</dbReference>
<dbReference type="CDD" id="cd07840">
    <property type="entry name" value="STKc_CDK9_like"/>
    <property type="match status" value="1"/>
</dbReference>
<feature type="compositionally biased region" description="Basic and acidic residues" evidence="11">
    <location>
        <begin position="344"/>
        <end position="359"/>
    </location>
</feature>
<evidence type="ECO:0000256" key="6">
    <source>
        <dbReference type="ARBA" id="ARBA00022777"/>
    </source>
</evidence>
<evidence type="ECO:0000313" key="13">
    <source>
        <dbReference type="EMBL" id="KAL2281487.1"/>
    </source>
</evidence>
<dbReference type="InterPro" id="IPR050108">
    <property type="entry name" value="CDK"/>
</dbReference>
<evidence type="ECO:0000256" key="11">
    <source>
        <dbReference type="SAM" id="MobiDB-lite"/>
    </source>
</evidence>
<comment type="caution">
    <text evidence="13">The sequence shown here is derived from an EMBL/GenBank/DDBJ whole genome shotgun (WGS) entry which is preliminary data.</text>
</comment>
<feature type="compositionally biased region" description="Basic and acidic residues" evidence="11">
    <location>
        <begin position="1136"/>
        <end position="1162"/>
    </location>
</feature>
<feature type="compositionally biased region" description="Polar residues" evidence="11">
    <location>
        <begin position="493"/>
        <end position="516"/>
    </location>
</feature>
<dbReference type="PROSITE" id="PS00107">
    <property type="entry name" value="PROTEIN_KINASE_ATP"/>
    <property type="match status" value="1"/>
</dbReference>
<feature type="compositionally biased region" description="Basic and acidic residues" evidence="11">
    <location>
        <begin position="746"/>
        <end position="768"/>
    </location>
</feature>
<feature type="compositionally biased region" description="Gly residues" evidence="11">
    <location>
        <begin position="520"/>
        <end position="556"/>
    </location>
</feature>
<gene>
    <name evidence="13" type="ORF">FJTKL_11641</name>
</gene>
<dbReference type="Proteomes" id="UP001600888">
    <property type="component" value="Unassembled WGS sequence"/>
</dbReference>
<feature type="compositionally biased region" description="Basic and acidic residues" evidence="11">
    <location>
        <begin position="179"/>
        <end position="189"/>
    </location>
</feature>
<keyword evidence="3" id="KW-0723">Serine/threonine-protein kinase</keyword>
<dbReference type="InterPro" id="IPR000719">
    <property type="entry name" value="Prot_kinase_dom"/>
</dbReference>
<keyword evidence="7 10" id="KW-0067">ATP-binding</keyword>
<evidence type="ECO:0000256" key="1">
    <source>
        <dbReference type="ARBA" id="ARBA00006485"/>
    </source>
</evidence>
<feature type="compositionally biased region" description="Low complexity" evidence="11">
    <location>
        <begin position="361"/>
        <end position="379"/>
    </location>
</feature>
<evidence type="ECO:0000256" key="5">
    <source>
        <dbReference type="ARBA" id="ARBA00022741"/>
    </source>
</evidence>
<feature type="binding site" evidence="10">
    <location>
        <position position="828"/>
    </location>
    <ligand>
        <name>ATP</name>
        <dbReference type="ChEBI" id="CHEBI:30616"/>
    </ligand>
</feature>
<feature type="compositionally biased region" description="Basic and acidic residues" evidence="11">
    <location>
        <begin position="668"/>
        <end position="738"/>
    </location>
</feature>
<dbReference type="PROSITE" id="PS50011">
    <property type="entry name" value="PROTEIN_KINASE_DOM"/>
    <property type="match status" value="1"/>
</dbReference>
<feature type="compositionally biased region" description="Acidic residues" evidence="11">
    <location>
        <begin position="612"/>
        <end position="622"/>
    </location>
</feature>
<feature type="compositionally biased region" description="Low complexity" evidence="11">
    <location>
        <begin position="70"/>
        <end position="85"/>
    </location>
</feature>
<keyword evidence="6" id="KW-0418">Kinase</keyword>
<evidence type="ECO:0000256" key="2">
    <source>
        <dbReference type="ARBA" id="ARBA00012425"/>
    </source>
</evidence>
<evidence type="ECO:0000259" key="12">
    <source>
        <dbReference type="PROSITE" id="PS50011"/>
    </source>
</evidence>
<feature type="compositionally biased region" description="Basic and acidic residues" evidence="11">
    <location>
        <begin position="248"/>
        <end position="257"/>
    </location>
</feature>
<dbReference type="InterPro" id="IPR011009">
    <property type="entry name" value="Kinase-like_dom_sf"/>
</dbReference>
<evidence type="ECO:0000256" key="7">
    <source>
        <dbReference type="ARBA" id="ARBA00022840"/>
    </source>
</evidence>
<feature type="compositionally biased region" description="Low complexity" evidence="11">
    <location>
        <begin position="465"/>
        <end position="475"/>
    </location>
</feature>
<reference evidence="13 14" key="1">
    <citation type="submission" date="2024-03" db="EMBL/GenBank/DDBJ databases">
        <title>A high-quality draft genome sequence of Diaporthe vaccinii, a causative agent of upright dieback and viscid rot disease in cranberry plants.</title>
        <authorList>
            <person name="Sarrasin M."/>
            <person name="Lang B.F."/>
            <person name="Burger G."/>
        </authorList>
    </citation>
    <scope>NUCLEOTIDE SEQUENCE [LARGE SCALE GENOMIC DNA]</scope>
    <source>
        <strain evidence="13 14">IS7</strain>
    </source>
</reference>
<dbReference type="PANTHER" id="PTHR24056">
    <property type="entry name" value="CELL DIVISION PROTEIN KINASE"/>
    <property type="match status" value="1"/>
</dbReference>
<dbReference type="SMART" id="SM00220">
    <property type="entry name" value="S_TKc"/>
    <property type="match status" value="1"/>
</dbReference>
<keyword evidence="5 10" id="KW-0547">Nucleotide-binding</keyword>
<keyword evidence="4" id="KW-0808">Transferase</keyword>
<feature type="compositionally biased region" description="Low complexity" evidence="11">
    <location>
        <begin position="238"/>
        <end position="247"/>
    </location>
</feature>
<accession>A0ABR4EGG4</accession>
<feature type="compositionally biased region" description="Polar residues" evidence="11">
    <location>
        <begin position="431"/>
        <end position="455"/>
    </location>
</feature>
<comment type="catalytic activity">
    <reaction evidence="8">
        <text>L-threonyl-[protein] + ATP = O-phospho-L-threonyl-[protein] + ADP + H(+)</text>
        <dbReference type="Rhea" id="RHEA:46608"/>
        <dbReference type="Rhea" id="RHEA-COMP:11060"/>
        <dbReference type="Rhea" id="RHEA-COMP:11605"/>
        <dbReference type="ChEBI" id="CHEBI:15378"/>
        <dbReference type="ChEBI" id="CHEBI:30013"/>
        <dbReference type="ChEBI" id="CHEBI:30616"/>
        <dbReference type="ChEBI" id="CHEBI:61977"/>
        <dbReference type="ChEBI" id="CHEBI:456216"/>
        <dbReference type="EC" id="2.7.11.22"/>
    </reaction>
</comment>
<keyword evidence="14" id="KW-1185">Reference proteome</keyword>
<dbReference type="EC" id="2.7.11.22" evidence="2"/>
<organism evidence="13 14">
    <name type="scientific">Diaporthe vaccinii</name>
    <dbReference type="NCBI Taxonomy" id="105482"/>
    <lineage>
        <taxon>Eukaryota</taxon>
        <taxon>Fungi</taxon>
        <taxon>Dikarya</taxon>
        <taxon>Ascomycota</taxon>
        <taxon>Pezizomycotina</taxon>
        <taxon>Sordariomycetes</taxon>
        <taxon>Sordariomycetidae</taxon>
        <taxon>Diaporthales</taxon>
        <taxon>Diaporthaceae</taxon>
        <taxon>Diaporthe</taxon>
        <taxon>Diaporthe eres species complex</taxon>
    </lineage>
</organism>
<sequence>MKFAKRRRIPAFGSSAFRPDFAVSTRHHPRQDDAMPDNSRNLGDDPSVRGPSERGMRHPANNPPRRPLSPLHTAAPHAAAAPSERAAAHRRGRDIIRSPPPTRRDRSHRNTRPRERPRSPARLPNSAHPYRHRSRDSSRDRAHRPGDLFPRHKHQGPRGTSWGREAAHPTDSRQPPPHQPRDPHTDESVRQPSRPRSPLPAKRRRSRSPLPTAPSPRRSRHEHGPRRFEGEPDAARASPYPTRPETSSSRRERSSTRRDRRLIKRTSGAPKAPPSISRGRSPPPPRGRDFPDNPNLRPLGQRASPHRDHSASSLSGRRLPSSPPRREGPPPPPGRRRRSIPDNLSRDALEPAYDRERHNYTRPQTRSPSPRARRASFSSKRQRRLDRLPPRGLPSEPASGSNSIEVNMSARGNFRGSYSGQYPARGHYSQGPHSSGHATPSSSFHGTPPTQSPYNTGGRGNWGGQQQYSPQSQYPPQFPPNGYAPTAPAAHFQGSQANSPPVGTPTGPSHQFSQSPYRGGYRGSSSGGYRGNSAGSGAGRGASRGGFKSGHWGSSGSGSRAASSQPEDAGSGRATPQAGSSIGDQGSSHGEAGTHENENPFRPPKEFQVEDTAMDEGNDEEPMPAPATRPPPTGPAAEKKISFALKSTPKAPVTAPKFEISSKFNAPTKKDPPKESIRHDPRDRDSRDARESRDHRDNRDNRDNRDHRDHRDSRDIKGSRDHREHAPQKHVTDGRDLPRNVPTEPRAAKEQQRRQEQQKPREPREPRVRMVKKKMKRLKEKPVLPDHLAASDSVYFRKPGNESVIGAGTYGKVFKALHVYTKKLVALKRIRMEGERDGFPVTAVREIKLLQSLKHINIVALLEVMVEKNECYMVFEYMSHDLTGILNHPTFKLEAAHRKHLSKQLFEGLDYLHQRGVLHRDIKAANILVSSDGILKLADFGLARFYAKRHQLDYTNRVITIWYRSPELLLGETQYSPAVDIWSAACVMIEIFTRRAVFPGDGGEISQLDKIYSVLGTPHKSSWPGLTDMPWFELLRPGVRKPNVFAEQYEDKLPPAAFKLMSEMLQYDPLKRPTAAHVLEHPYFTTESPAPRQAVELQHVDGDWHEFESKALRRENERKDREARKAAEKGSGSTSKDNKDSRKRPPEASDANRETKRQHVEEPAEAASGASEVIPSKKA</sequence>
<evidence type="ECO:0000256" key="9">
    <source>
        <dbReference type="ARBA" id="ARBA00048367"/>
    </source>
</evidence>
<comment type="similarity">
    <text evidence="1">Belongs to the protein kinase superfamily. CMGC Ser/Thr protein kinase family. CDC2/CDKX subfamily.</text>
</comment>